<evidence type="ECO:0000256" key="1">
    <source>
        <dbReference type="SAM" id="MobiDB-lite"/>
    </source>
</evidence>
<reference evidence="2 3" key="1">
    <citation type="submission" date="2024-01" db="EMBL/GenBank/DDBJ databases">
        <title>Genome assemblies of Stephania.</title>
        <authorList>
            <person name="Yang L."/>
        </authorList>
    </citation>
    <scope>NUCLEOTIDE SEQUENCE [LARGE SCALE GENOMIC DNA]</scope>
    <source>
        <strain evidence="2">QJT</strain>
        <tissue evidence="2">Leaf</tissue>
    </source>
</reference>
<dbReference type="Proteomes" id="UP001417504">
    <property type="component" value="Unassembled WGS sequence"/>
</dbReference>
<evidence type="ECO:0000313" key="3">
    <source>
        <dbReference type="Proteomes" id="UP001417504"/>
    </source>
</evidence>
<proteinExistence type="predicted"/>
<accession>A0AAP0F168</accession>
<dbReference type="AlphaFoldDB" id="A0AAP0F168"/>
<keyword evidence="3" id="KW-1185">Reference proteome</keyword>
<feature type="region of interest" description="Disordered" evidence="1">
    <location>
        <begin position="250"/>
        <end position="307"/>
    </location>
</feature>
<feature type="compositionally biased region" description="Basic and acidic residues" evidence="1">
    <location>
        <begin position="270"/>
        <end position="280"/>
    </location>
</feature>
<dbReference type="EMBL" id="JBBNAE010000008">
    <property type="protein sequence ID" value="KAK9103446.1"/>
    <property type="molecule type" value="Genomic_DNA"/>
</dbReference>
<evidence type="ECO:0000313" key="2">
    <source>
        <dbReference type="EMBL" id="KAK9103446.1"/>
    </source>
</evidence>
<name>A0AAP0F168_9MAGN</name>
<gene>
    <name evidence="2" type="ORF">Sjap_020700</name>
</gene>
<protein>
    <submittedName>
        <fullName evidence="2">Uncharacterized protein</fullName>
    </submittedName>
</protein>
<feature type="compositionally biased region" description="Low complexity" evidence="1">
    <location>
        <begin position="199"/>
        <end position="215"/>
    </location>
</feature>
<dbReference type="PANTHER" id="PTHR33623">
    <property type="entry name" value="OS04G0572500 PROTEIN"/>
    <property type="match status" value="1"/>
</dbReference>
<feature type="region of interest" description="Disordered" evidence="1">
    <location>
        <begin position="199"/>
        <end position="218"/>
    </location>
</feature>
<comment type="caution">
    <text evidence="2">The sequence shown here is derived from an EMBL/GenBank/DDBJ whole genome shotgun (WGS) entry which is preliminary data.</text>
</comment>
<organism evidence="2 3">
    <name type="scientific">Stephania japonica</name>
    <dbReference type="NCBI Taxonomy" id="461633"/>
    <lineage>
        <taxon>Eukaryota</taxon>
        <taxon>Viridiplantae</taxon>
        <taxon>Streptophyta</taxon>
        <taxon>Embryophyta</taxon>
        <taxon>Tracheophyta</taxon>
        <taxon>Spermatophyta</taxon>
        <taxon>Magnoliopsida</taxon>
        <taxon>Ranunculales</taxon>
        <taxon>Menispermaceae</taxon>
        <taxon>Menispermoideae</taxon>
        <taxon>Cissampelideae</taxon>
        <taxon>Stephania</taxon>
    </lineage>
</organism>
<sequence length="485" mass="55623">MEMESKSRKAIPMERRPAAPRILKDYLRDDLSSCSSSGFRSLPRRSCYNNTTTSIRCLIQNDHHLAVMMNNKPIHHHNKKSSKKSASSSTANSALQKASQVVMNVVRHFHYFSSSAKQGIFARNLSRRLKRSFTKKCRSNREKCDHSEIAQVHAVKVRDIVRWRSFRDLIEANDQQIKVVRGDKDCLISESIASPIDPTITNTTTTTTTTTTSTTANHSWSDSDFTVSEYFNSSCPSSDYSIESKKELTEKRTANSSVNEVGEQGSISIDKGECRIEKDQLSPVSVHDFPSEEDEETPSSFMSSMDKMERTKRKLMTKIRRFESLCQLEPVDLKKRIALFDLDDDSTSECCSNSFSINDGEAGEEIIAEEEKYEDEYVKKEKAQYLLQVLLMQNRSEHGYKASSHEPLLLNFFLESLIEREQAKKASKEGNESDEEIMLRKAKEWMSGEYKSLDFGIEESREVHIIEMEKGLRWNQFEEERGEAR</sequence>
<dbReference type="PANTHER" id="PTHR33623:SF4">
    <property type="entry name" value="DUF4378 DOMAIN-CONTAINING PROTEIN"/>
    <property type="match status" value="1"/>
</dbReference>